<keyword evidence="2" id="KW-0732">Signal</keyword>
<feature type="region of interest" description="Disordered" evidence="1">
    <location>
        <begin position="139"/>
        <end position="232"/>
    </location>
</feature>
<accession>A0AAE1TS91</accession>
<proteinExistence type="predicted"/>
<feature type="chain" id="PRO_5042184565" evidence="2">
    <location>
        <begin position="22"/>
        <end position="564"/>
    </location>
</feature>
<gene>
    <name evidence="3" type="ORF">Pmani_031819</name>
</gene>
<comment type="caution">
    <text evidence="3">The sequence shown here is derived from an EMBL/GenBank/DDBJ whole genome shotgun (WGS) entry which is preliminary data.</text>
</comment>
<evidence type="ECO:0000256" key="1">
    <source>
        <dbReference type="SAM" id="MobiDB-lite"/>
    </source>
</evidence>
<protein>
    <submittedName>
        <fullName evidence="3">Uncharacterized protein</fullName>
    </submittedName>
</protein>
<reference evidence="3" key="1">
    <citation type="submission" date="2023-11" db="EMBL/GenBank/DDBJ databases">
        <title>Genome assemblies of two species of porcelain crab, Petrolisthes cinctipes and Petrolisthes manimaculis (Anomura: Porcellanidae).</title>
        <authorList>
            <person name="Angst P."/>
        </authorList>
    </citation>
    <scope>NUCLEOTIDE SEQUENCE</scope>
    <source>
        <strain evidence="3">PB745_02</strain>
        <tissue evidence="3">Gill</tissue>
    </source>
</reference>
<organism evidence="3 4">
    <name type="scientific">Petrolisthes manimaculis</name>
    <dbReference type="NCBI Taxonomy" id="1843537"/>
    <lineage>
        <taxon>Eukaryota</taxon>
        <taxon>Metazoa</taxon>
        <taxon>Ecdysozoa</taxon>
        <taxon>Arthropoda</taxon>
        <taxon>Crustacea</taxon>
        <taxon>Multicrustacea</taxon>
        <taxon>Malacostraca</taxon>
        <taxon>Eumalacostraca</taxon>
        <taxon>Eucarida</taxon>
        <taxon>Decapoda</taxon>
        <taxon>Pleocyemata</taxon>
        <taxon>Anomura</taxon>
        <taxon>Galatheoidea</taxon>
        <taxon>Porcellanidae</taxon>
        <taxon>Petrolisthes</taxon>
    </lineage>
</organism>
<dbReference type="Proteomes" id="UP001292094">
    <property type="component" value="Unassembled WGS sequence"/>
</dbReference>
<dbReference type="AlphaFoldDB" id="A0AAE1TS91"/>
<feature type="compositionally biased region" description="Basic and acidic residues" evidence="1">
    <location>
        <begin position="402"/>
        <end position="412"/>
    </location>
</feature>
<feature type="compositionally biased region" description="Acidic residues" evidence="1">
    <location>
        <begin position="165"/>
        <end position="175"/>
    </location>
</feature>
<dbReference type="EMBL" id="JAWZYT010004035">
    <property type="protein sequence ID" value="KAK4295626.1"/>
    <property type="molecule type" value="Genomic_DNA"/>
</dbReference>
<feature type="compositionally biased region" description="Basic and acidic residues" evidence="1">
    <location>
        <begin position="176"/>
        <end position="192"/>
    </location>
</feature>
<feature type="compositionally biased region" description="Basic and acidic residues" evidence="1">
    <location>
        <begin position="421"/>
        <end position="445"/>
    </location>
</feature>
<feature type="region of interest" description="Disordered" evidence="1">
    <location>
        <begin position="259"/>
        <end position="278"/>
    </location>
</feature>
<evidence type="ECO:0000313" key="3">
    <source>
        <dbReference type="EMBL" id="KAK4295626.1"/>
    </source>
</evidence>
<feature type="region of interest" description="Disordered" evidence="1">
    <location>
        <begin position="355"/>
        <end position="467"/>
    </location>
</feature>
<feature type="compositionally biased region" description="Acidic residues" evidence="1">
    <location>
        <begin position="193"/>
        <end position="229"/>
    </location>
</feature>
<feature type="compositionally biased region" description="Basic and acidic residues" evidence="1">
    <location>
        <begin position="365"/>
        <end position="389"/>
    </location>
</feature>
<sequence>MTARKCICVVVLFLAYVSTLGICEERGLPTNHTALHVVALTEGEWKEEGGQQQKVEVGEAAFLHSACTLGYPNVKVLRGWCVECEGEGEGDDLLSVLTSLPENDLILVVNLRGEYTYLLKSYKEVHGILTTLGDTLVVIQPPSTPKEKKEKEEEDKEKGEGGGGGEDEGGDEEEVERGGGDEEGGGGEKELEGENEEEFTNAIEEEEGEEEEKEEKEKEEEEKEEEEKEDVFTSVLQGLREAAVMGRVSTLLKALKEEKVEKEKEKEEEEEEEKGPETRMVLRDTSPQYVLFGNNRHDGSLHMGIPLFVTFHPRVPEAGNTTNPLLVYSVQEENAFQNILEVFWEEEWLDEKLRRRQQREEEDEERRKRMMIEKEKQEEQEEKRRKMNSEEGNIMNHVNSEQGKKVKDENGERTSVYKSQGDTKRKEEDGGNERRQPRGKENDEKKKKKKKKEQIKGGGLDSTREATPRLACPLAPETILQTAPGTARVVVVMELGDEWWPFLEEVLKGLAVQDYTKRLMEVWFDTKTGPRQEEVLEAFMDQHRHQYAALRVTWDQPTPYHLLR</sequence>
<feature type="compositionally biased region" description="Basic and acidic residues" evidence="1">
    <location>
        <begin position="145"/>
        <end position="160"/>
    </location>
</feature>
<evidence type="ECO:0000256" key="2">
    <source>
        <dbReference type="SAM" id="SignalP"/>
    </source>
</evidence>
<keyword evidence="4" id="KW-1185">Reference proteome</keyword>
<feature type="signal peptide" evidence="2">
    <location>
        <begin position="1"/>
        <end position="21"/>
    </location>
</feature>
<name>A0AAE1TS91_9EUCA</name>
<evidence type="ECO:0000313" key="4">
    <source>
        <dbReference type="Proteomes" id="UP001292094"/>
    </source>
</evidence>